<dbReference type="InterPro" id="IPR000821">
    <property type="entry name" value="Ala_racemase"/>
</dbReference>
<evidence type="ECO:0000256" key="4">
    <source>
        <dbReference type="PIRSR" id="PIRSR600821-50"/>
    </source>
</evidence>
<dbReference type="GO" id="GO:0005829">
    <property type="term" value="C:cytosol"/>
    <property type="evidence" value="ECO:0007669"/>
    <property type="project" value="TreeGrafter"/>
</dbReference>
<dbReference type="InterPro" id="IPR001608">
    <property type="entry name" value="Ala_racemase_N"/>
</dbReference>
<dbReference type="GO" id="GO:0030632">
    <property type="term" value="P:D-alanine biosynthetic process"/>
    <property type="evidence" value="ECO:0007669"/>
    <property type="project" value="TreeGrafter"/>
</dbReference>
<protein>
    <submittedName>
        <fullName evidence="7">Alanine racemase</fullName>
        <ecNumber evidence="7">5.1.1.1</ecNumber>
    </submittedName>
</protein>
<feature type="binding site" evidence="5">
    <location>
        <position position="120"/>
    </location>
    <ligand>
        <name>substrate</name>
    </ligand>
</feature>
<feature type="binding site" evidence="5">
    <location>
        <position position="296"/>
    </location>
    <ligand>
        <name>substrate</name>
    </ligand>
</feature>
<dbReference type="PRINTS" id="PR00992">
    <property type="entry name" value="ALARACEMASE"/>
</dbReference>
<dbReference type="PANTHER" id="PTHR30511:SF0">
    <property type="entry name" value="ALANINE RACEMASE, CATABOLIC-RELATED"/>
    <property type="match status" value="1"/>
</dbReference>
<feature type="domain" description="Alanine racemase C-terminal" evidence="6">
    <location>
        <begin position="229"/>
        <end position="341"/>
    </location>
</feature>
<dbReference type="GO" id="GO:0009252">
    <property type="term" value="P:peptidoglycan biosynthetic process"/>
    <property type="evidence" value="ECO:0007669"/>
    <property type="project" value="TreeGrafter"/>
</dbReference>
<dbReference type="SUPFAM" id="SSF51419">
    <property type="entry name" value="PLP-binding barrel"/>
    <property type="match status" value="1"/>
</dbReference>
<dbReference type="InterPro" id="IPR009006">
    <property type="entry name" value="Ala_racemase/Decarboxylase_C"/>
</dbReference>
<proteinExistence type="predicted"/>
<dbReference type="Pfam" id="PF01168">
    <property type="entry name" value="Ala_racemase_N"/>
    <property type="match status" value="1"/>
</dbReference>
<evidence type="ECO:0000313" key="7">
    <source>
        <dbReference type="EMBL" id="QLI04910.1"/>
    </source>
</evidence>
<evidence type="ECO:0000256" key="2">
    <source>
        <dbReference type="ARBA" id="ARBA00022898"/>
    </source>
</evidence>
<keyword evidence="3 7" id="KW-0413">Isomerase</keyword>
<dbReference type="EMBL" id="CP049075">
    <property type="protein sequence ID" value="QLI04910.1"/>
    <property type="molecule type" value="Genomic_DNA"/>
</dbReference>
<dbReference type="PANTHER" id="PTHR30511">
    <property type="entry name" value="ALANINE RACEMASE"/>
    <property type="match status" value="1"/>
</dbReference>
<dbReference type="SUPFAM" id="SSF50621">
    <property type="entry name" value="Alanine racemase C-terminal domain-like"/>
    <property type="match status" value="1"/>
</dbReference>
<organism evidence="7 8">
    <name type="scientific">Candidatus Campylobacter infans</name>
    <dbReference type="NCBI Taxonomy" id="2561898"/>
    <lineage>
        <taxon>Bacteria</taxon>
        <taxon>Pseudomonadati</taxon>
        <taxon>Campylobacterota</taxon>
        <taxon>Epsilonproteobacteria</taxon>
        <taxon>Campylobacterales</taxon>
        <taxon>Campylobacteraceae</taxon>
        <taxon>Campylobacter</taxon>
    </lineage>
</organism>
<sequence>MSLIKLSKSAYFHNLSQITNKIGAKERVFIVLKDNAYGHGIAQIAPLASEFGIKRAITRTLDEAKTISQFFDEILILSHLVDGYEDENAKFIYAINDINALNIIKPGVRAHISIDTLMHRHGILKDQLPQALKIAKERNINICGAYTHYSSADILSANFNVQRQMFLECKAEFLMLCQNFNFKNLVFSSANSAACERIQKGDFKDEYARIGIAQFGYGQFNDSLKLKPVLSLWAKRLSARVLKKGQSVGYGGAFSANDDMPIATYDLGYGDGLLRYDGRGELKLANGAVMLGKMSMDSFSCADSGEQICVFDDANIFARHFNTINYEILVKLMPHIKRVVVE</sequence>
<dbReference type="Gene3D" id="3.20.20.10">
    <property type="entry name" value="Alanine racemase"/>
    <property type="match status" value="1"/>
</dbReference>
<evidence type="ECO:0000256" key="3">
    <source>
        <dbReference type="ARBA" id="ARBA00023235"/>
    </source>
</evidence>
<accession>A0A7H9CFG0</accession>
<evidence type="ECO:0000313" key="8">
    <source>
        <dbReference type="Proteomes" id="UP000509414"/>
    </source>
</evidence>
<dbReference type="RefSeq" id="WP_179975536.1">
    <property type="nucleotide sequence ID" value="NZ_CP049075.1"/>
</dbReference>
<feature type="modified residue" description="N6-(pyridoxal phosphate)lysine" evidence="4">
    <location>
        <position position="33"/>
    </location>
</feature>
<dbReference type="InterPro" id="IPR029066">
    <property type="entry name" value="PLP-binding_barrel"/>
</dbReference>
<dbReference type="SMART" id="SM01005">
    <property type="entry name" value="Ala_racemase_C"/>
    <property type="match status" value="1"/>
</dbReference>
<dbReference type="Pfam" id="PF00842">
    <property type="entry name" value="Ala_racemase_C"/>
    <property type="match status" value="1"/>
</dbReference>
<reference evidence="7 8" key="1">
    <citation type="submission" date="2020-02" db="EMBL/GenBank/DDBJ databases">
        <title>Complete genome sequence of the novel Campylobacter species Candidatus Campylobacter infans.</title>
        <authorList>
            <person name="Duim B."/>
            <person name="Zomer A."/>
            <person name="van der Graaf L."/>
            <person name="Wagenaar J."/>
        </authorList>
    </citation>
    <scope>NUCLEOTIDE SEQUENCE [LARGE SCALE GENOMIC DNA]</scope>
    <source>
        <strain evidence="7 8">19S00001</strain>
    </source>
</reference>
<name>A0A7H9CFG0_9BACT</name>
<evidence type="ECO:0000259" key="6">
    <source>
        <dbReference type="SMART" id="SM01005"/>
    </source>
</evidence>
<evidence type="ECO:0000256" key="5">
    <source>
        <dbReference type="PIRSR" id="PIRSR600821-52"/>
    </source>
</evidence>
<comment type="cofactor">
    <cofactor evidence="1 4">
        <name>pyridoxal 5'-phosphate</name>
        <dbReference type="ChEBI" id="CHEBI:597326"/>
    </cofactor>
</comment>
<dbReference type="NCBIfam" id="NF000791">
    <property type="entry name" value="PRK00053.2-2"/>
    <property type="match status" value="1"/>
</dbReference>
<keyword evidence="8" id="KW-1185">Reference proteome</keyword>
<dbReference type="GO" id="GO:0030170">
    <property type="term" value="F:pyridoxal phosphate binding"/>
    <property type="evidence" value="ECO:0007669"/>
    <property type="project" value="TreeGrafter"/>
</dbReference>
<dbReference type="Proteomes" id="UP000509414">
    <property type="component" value="Chromosome"/>
</dbReference>
<dbReference type="EC" id="5.1.1.1" evidence="7"/>
<dbReference type="Gene3D" id="2.40.37.10">
    <property type="entry name" value="Lyase, Ornithine Decarboxylase, Chain A, domain 1"/>
    <property type="match status" value="1"/>
</dbReference>
<dbReference type="InterPro" id="IPR011079">
    <property type="entry name" value="Ala_racemase_C"/>
</dbReference>
<evidence type="ECO:0000256" key="1">
    <source>
        <dbReference type="ARBA" id="ARBA00001933"/>
    </source>
</evidence>
<dbReference type="KEGG" id="cinf:CINF_0370"/>
<dbReference type="GO" id="GO:0008784">
    <property type="term" value="F:alanine racemase activity"/>
    <property type="evidence" value="ECO:0007669"/>
    <property type="project" value="UniProtKB-EC"/>
</dbReference>
<keyword evidence="2 4" id="KW-0663">Pyridoxal phosphate</keyword>
<dbReference type="AlphaFoldDB" id="A0A7H9CFG0"/>
<gene>
    <name evidence="7" type="primary">alr</name>
    <name evidence="7" type="ORF">CINF_0370</name>
</gene>